<dbReference type="GeneID" id="18504612"/>
<dbReference type="EMBL" id="KF156338">
    <property type="protein sequence ID" value="AHB80450.1"/>
    <property type="molecule type" value="Genomic_DNA"/>
</dbReference>
<sequence>MDWNDATKHEKRKDALGLFYESVLKPDSKLRNCAHNQECFNELMEWRTEIISYLDQRRNEEFNDN</sequence>
<dbReference type="Proteomes" id="UP000018808">
    <property type="component" value="Segment"/>
</dbReference>
<gene>
    <name evidence="1" type="ORF">S-MbCM7_036</name>
</gene>
<name>V5USZ1_9CAUD</name>
<reference evidence="1 2" key="1">
    <citation type="journal article" date="2014" name="Nature">
        <title>Viral tagging reveals discrete populations in Synechococcus viral genome sequence space.</title>
        <authorList>
            <person name="Deng L."/>
            <person name="Ignacio Espinoza J.C."/>
            <person name="Gregory A.C."/>
            <person name="Poulos B.T."/>
            <person name="Weitz J.S."/>
            <person name="Hugenholtz P."/>
            <person name="Sullivan M.B."/>
        </authorList>
    </citation>
    <scope>NUCLEOTIDE SEQUENCE [LARGE SCALE GENOMIC DNA]</scope>
</reference>
<accession>V5USZ1</accession>
<dbReference type="OrthoDB" id="25662at10239"/>
<evidence type="ECO:0000313" key="2">
    <source>
        <dbReference type="Proteomes" id="UP000018808"/>
    </source>
</evidence>
<protein>
    <submittedName>
        <fullName evidence="1">Uncharacterized protein</fullName>
    </submittedName>
</protein>
<dbReference type="RefSeq" id="YP_009008170.1">
    <property type="nucleotide sequence ID" value="NC_023587.1"/>
</dbReference>
<keyword evidence="2" id="KW-1185">Reference proteome</keyword>
<organism evidence="1 2">
    <name type="scientific">Synechococcus phage ACG-2014h</name>
    <dbReference type="NCBI Taxonomy" id="1340810"/>
    <lineage>
        <taxon>Viruses</taxon>
        <taxon>Duplodnaviria</taxon>
        <taxon>Heunggongvirae</taxon>
        <taxon>Uroviricota</taxon>
        <taxon>Caudoviricetes</taxon>
        <taxon>Pantevenvirales</taxon>
        <taxon>Kyanoviridae</taxon>
        <taxon>Sedonavirus</taxon>
        <taxon>Sedonavirus tusconh</taxon>
    </lineage>
</organism>
<dbReference type="KEGG" id="vg:18504612"/>
<evidence type="ECO:0000313" key="1">
    <source>
        <dbReference type="EMBL" id="AHB80450.1"/>
    </source>
</evidence>
<proteinExistence type="predicted"/>